<dbReference type="Gene3D" id="2.20.80.10">
    <property type="entry name" value="Lipovitellin-phosvitin complex, chain A, domain 4"/>
    <property type="match status" value="1"/>
</dbReference>
<accession>A0ABN8M9P5</accession>
<dbReference type="InterPro" id="IPR050733">
    <property type="entry name" value="Vitellogenin/Apolipophorin"/>
</dbReference>
<evidence type="ECO:0000256" key="7">
    <source>
        <dbReference type="ARBA" id="ARBA00023157"/>
    </source>
</evidence>
<keyword evidence="5" id="KW-0758">Storage protein</keyword>
<comment type="caution">
    <text evidence="9">Lacks conserved residue(s) required for the propagation of feature annotation.</text>
</comment>
<feature type="domain" description="Vitellogenin" evidence="11">
    <location>
        <begin position="38"/>
        <end position="682"/>
    </location>
</feature>
<evidence type="ECO:0000256" key="4">
    <source>
        <dbReference type="ARBA" id="ARBA00022729"/>
    </source>
</evidence>
<dbReference type="SMART" id="SM00638">
    <property type="entry name" value="LPD_N"/>
    <property type="match status" value="1"/>
</dbReference>
<protein>
    <recommendedName>
        <fullName evidence="15">Vitellogenin domain-containing protein</fullName>
    </recommendedName>
</protein>
<dbReference type="EMBL" id="CALNXI010000317">
    <property type="protein sequence ID" value="CAH3024733.1"/>
    <property type="molecule type" value="Genomic_DNA"/>
</dbReference>
<dbReference type="InterPro" id="IPR011030">
    <property type="entry name" value="Lipovitellin_superhlx_dom"/>
</dbReference>
<evidence type="ECO:0000256" key="5">
    <source>
        <dbReference type="ARBA" id="ARBA00022761"/>
    </source>
</evidence>
<dbReference type="InterPro" id="IPR014853">
    <property type="entry name" value="VWF/SSPO/ZAN-like_Cys-rich_dom"/>
</dbReference>
<evidence type="ECO:0000256" key="9">
    <source>
        <dbReference type="PROSITE-ProRule" id="PRU00557"/>
    </source>
</evidence>
<dbReference type="Pfam" id="PF09172">
    <property type="entry name" value="Vit_open_b-sht"/>
    <property type="match status" value="1"/>
</dbReference>
<dbReference type="SMART" id="SM00216">
    <property type="entry name" value="VWD"/>
    <property type="match status" value="1"/>
</dbReference>
<keyword evidence="2" id="KW-0813">Transport</keyword>
<dbReference type="PANTHER" id="PTHR23345:SF15">
    <property type="entry name" value="VITELLOGENIN 1-RELATED"/>
    <property type="match status" value="1"/>
</dbReference>
<dbReference type="SMART" id="SM00832">
    <property type="entry name" value="C8"/>
    <property type="match status" value="1"/>
</dbReference>
<dbReference type="Proteomes" id="UP001159427">
    <property type="component" value="Unassembled WGS sequence"/>
</dbReference>
<dbReference type="PANTHER" id="PTHR23345">
    <property type="entry name" value="VITELLOGENIN-RELATED"/>
    <property type="match status" value="1"/>
</dbReference>
<dbReference type="PROSITE" id="PS51211">
    <property type="entry name" value="VITELLOGENIN"/>
    <property type="match status" value="1"/>
</dbReference>
<dbReference type="InterPro" id="IPR015817">
    <property type="entry name" value="Vitellinogen_open_b-sht_sub1"/>
</dbReference>
<organism evidence="13 14">
    <name type="scientific">Porites evermanni</name>
    <dbReference type="NCBI Taxonomy" id="104178"/>
    <lineage>
        <taxon>Eukaryota</taxon>
        <taxon>Metazoa</taxon>
        <taxon>Cnidaria</taxon>
        <taxon>Anthozoa</taxon>
        <taxon>Hexacorallia</taxon>
        <taxon>Scleractinia</taxon>
        <taxon>Fungiina</taxon>
        <taxon>Poritidae</taxon>
        <taxon>Porites</taxon>
    </lineage>
</organism>
<keyword evidence="14" id="KW-1185">Reference proteome</keyword>
<evidence type="ECO:0000256" key="8">
    <source>
        <dbReference type="ARBA" id="ARBA00023180"/>
    </source>
</evidence>
<dbReference type="Pfam" id="PF00094">
    <property type="entry name" value="VWD"/>
    <property type="match status" value="1"/>
</dbReference>
<evidence type="ECO:0000256" key="6">
    <source>
        <dbReference type="ARBA" id="ARBA00023055"/>
    </source>
</evidence>
<evidence type="ECO:0000259" key="11">
    <source>
        <dbReference type="PROSITE" id="PS51211"/>
    </source>
</evidence>
<dbReference type="PROSITE" id="PS51233">
    <property type="entry name" value="VWFD"/>
    <property type="match status" value="1"/>
</dbReference>
<reference evidence="13 14" key="1">
    <citation type="submission" date="2022-05" db="EMBL/GenBank/DDBJ databases">
        <authorList>
            <consortium name="Genoscope - CEA"/>
            <person name="William W."/>
        </authorList>
    </citation>
    <scope>NUCLEOTIDE SEQUENCE [LARGE SCALE GENOMIC DNA]</scope>
</reference>
<gene>
    <name evidence="13" type="ORF">PEVE_00023831</name>
</gene>
<feature type="disulfide bond" evidence="9">
    <location>
        <begin position="174"/>
        <end position="200"/>
    </location>
</feature>
<keyword evidence="4 10" id="KW-0732">Signal</keyword>
<proteinExistence type="predicted"/>
<feature type="domain" description="VWFD" evidence="12">
    <location>
        <begin position="2424"/>
        <end position="2602"/>
    </location>
</feature>
<dbReference type="InterPro" id="IPR001747">
    <property type="entry name" value="Vitellogenin_N"/>
</dbReference>
<evidence type="ECO:0000313" key="14">
    <source>
        <dbReference type="Proteomes" id="UP001159427"/>
    </source>
</evidence>
<dbReference type="Pfam" id="PF08742">
    <property type="entry name" value="C8"/>
    <property type="match status" value="1"/>
</dbReference>
<evidence type="ECO:0000256" key="10">
    <source>
        <dbReference type="SAM" id="SignalP"/>
    </source>
</evidence>
<feature type="signal peptide" evidence="10">
    <location>
        <begin position="1"/>
        <end position="20"/>
    </location>
</feature>
<dbReference type="InterPro" id="IPR015255">
    <property type="entry name" value="Vitellinogen_open_b-sht"/>
</dbReference>
<dbReference type="SUPFAM" id="SSF56968">
    <property type="entry name" value="Lipovitellin-phosvitin complex, beta-sheet shell regions"/>
    <property type="match status" value="2"/>
</dbReference>
<dbReference type="Pfam" id="PF01347">
    <property type="entry name" value="Vitellogenin_N"/>
    <property type="match status" value="1"/>
</dbReference>
<dbReference type="InterPro" id="IPR009454">
    <property type="entry name" value="Lipid_transpt_open_b-sht"/>
</dbReference>
<dbReference type="Gene3D" id="2.30.230.10">
    <property type="entry name" value="Lipovitellin, beta-sheet shell regions, chain A"/>
    <property type="match status" value="1"/>
</dbReference>
<sequence>MISGEMKLLLACVFVGSVLAVPVRRNSEENCETGQTRFFPNTRYIYRYVATSLTGVTGTTNETTGLRIEAKCEIEASYSCQRILRVSEVKLLEATPGNETKFQPSPNQESFKKDVEANSLLFTENNRRFEVVGPHISEPLYVTNIKRGILSALQLQSVEEQQKVFTEVDVSGNCSTELKIIRESDEGDKEILKIKNLSQCTNRTHNITKLNPVPYNVNSTIQGPLNSTSFCRYIVNSHVKTVECNEIHLLRPFSYKDAGVMTNVTMNLTLEDEEWNSNFFSSPDWTEHRKSCLLYEQSVRKDEVSEIVNENSQHAKALLEELVTVLPINESKPITAIKFTNLVFAIRKLDRSALRDMWTTFYNCDDLETVLTDKQCKKAQSYVIDAITQCGTVQCMQYVIEAIRDYDQVQPEDVTALLSGMSAVRKPSPMLFIEVLDLLEQKKDLPKTMLLSLGTMIRKFCDQEPQKCTSKSDTEVMDAVDFLEKQLPKHCDATPDTVDDLIISLKAIGNAGRMRSKPVKLVECSQGANYLNVSVVAIETIRRLPFCAVTQKILRREVFGDYRKDPEIRLQAYLALMMHPSELIVKYVAEVLDEEVNTQVGAFVFSHLKQMNESVEPTYGKRLGEMIKSALKERKTPLREFNITSFKSRFMQRSYLNEESNLGFSTESHVFYHPESLLPRSAELNVTLDLWGGAFPVVETSTRLEGLEIIWEKLFGHKGYFPDNHIRGLVRTPEEQENVIKNLEKRSTDNVLDFESLDNKVNLRTMTPSALLSMKLFGGELNLFTLKDLQWLEEDDIPLADIIDLLRTLSRGIDKTYTKSVLFLEESYVVPTGLGIPLNLSLNGTVVSSMHVQGKADFLNMFWGKKSAVVKGTIKPSAAIVLSGKLTLDAFHCSSGVLLNESISTSTEMQGNVTYNEKDGLKSHINVTEKPQEILNITTALFHHIDDVKTPILGVEHRNTTGICTTDVFNSTRLFGLNLCSNISIPVAWYNKTTPFFPLTGPANFSIYLNKTDPLLTHFKLEFNNTKLDEYTNKTILAISTPGASFERKYYCNVTVNRTEQQHRFNISVGTHQENASSIDFIRVPISQAVNITVNVTSDLTAFYFHRKCHLTHKIKYGLALNVTLFNRSLCHSFFVQNDTHLWHLETNTTVRNTTDNATISALYLNTTLNLNGNMTGNVTLNVTYRPLNLTLFLRGLHNMTAQSTNVTWNVSCPVWSTPILNNNMTINVTYVNTTNEYRTHVNVSSNGTQVLSCYKAYINSTERNVTVYYCNVTVLNKTSSLNVTVTNATGGIRVCHLNVTHQNRSIALNTTWMYNELFRNVSLNITYLNHSIVLSGSLKNSTLEKGICLNSTYYNGTQSNFTILATCLSFVNTTEQKSLIFNVTSLNTTATVNTTWFENSTARGILVNCTYLNQTVFNLTATYSNSTTTKNLHFNFSMGNWTAELNHTFFTTELLHEVDQIRSINITHRVRNGTRVVVNNTFTFTFFNTTAKKDIVFNFTFSNRTFGAQLSLVNKTTAELLHHIINISLYTPNRTISWVGVLQNSSKVFNLTSLVNLTSESVLNHTIVWNRELRHVNVSIDILPNVTVSFNCSGTFNSSINVSANVTVYNHTLLWQGFASNSSVVSNLTMWNRTIEFVTRTCNVSHSAFFNLSTWHHFNKTAFNGSISFYINATERISYFNVSAQNVTYSWKMFSHNETHVNNTIYRINGSEVYTEWSRATLGDSFIHDVLNMTSVRSSWQALNNVTFNIPTKLANITLNMTLDGVNMTTFRTYFKYVLKNITQELLVWNYTTENITENFFNLTRHLLNVTSRSIPNVAADHYRYFHNDSNKLNCALFYNNLAYATFSIQNSDVSLANITEELIIILQNFTDHVNTTAVLGNITNLVRNVSWYDQTFETYIYNLTLFGRNITQNFTAWLNWTVSELGNLTIANRTVNCYLRDYLPVVHNLTIELLNGTVNFTDTLLNVSLVFRNFTHNVTEYLLNVTHPMLYNITRQILVNITGYVNSSSFLGGVVYPVWQNFTDMFNISVFNFTYELLHNLTICDTSLEWLLPALHYPINISLSIHNYTANTTLFAAIEGLLNKTLELYNITVRTTACRVNRSHELLVNVTDFVLLVLNDTVNVLNVTVNKTTQEIIELYINRTYNMTHQLFNMTLQLLTSTNFSKPLNETWEMLNLTTHFSNWTHCMPWMRPALKKWNSTMFEIVSIMRNHSWQNYTRHYFPLLVNYTTRPITMNIYLMAWFLRNFPTNTTVTNETMISTLTYPLFLRLNYTQFFLNVTNAYMNLTAKTLNFTRNMTELFLNSTSNLTVVTFNTTMNWTLSIYNWTLTVVNTTASFVNGSLVNETICHYAHLPEFIYFNMMNFSCNITDHILNYTMCWVNQTIREYVNRTISPVLSTLRTLKAISESKPEDMVELLQPQNVTGMTFGRHHVYTFDKRYFRFPGIKTSQCQFLVARDFKDGNFTILASSDSITVITRDAVVRIYRDGLVKSQGIVEEKDRRMLHAMVYDELPIQFENTTIVRDGPYINLTNDLGFSLECDMEHFLCSYNVSGFYHNRTAGILGTNNGEPSDDWLSPSGKNRTSVAVFVNSWHVAGGEECKMENSVEAQMRPCERKTNRCSELFKNESSPLSECFSKVNPLDFNDACVADYTDCGVKDPEKTIHCNVTAAYIRECKRHGIEITMPDECSSCDVNGRVFKKNSTWKLEPSSDVDVVLVSSEGPGMKHVVHRLPILVDHLDNFLKNHKISPRFGLVGFSGKAPVHRPGHVHTVKGKFFSDAKDFKDSVIMNMQFAKSDKEFPDSDGFLGLMKASEYPFRPGATKLIIMVTNSPRFNHSSLTNFTVSEALKSISAKLVVIGDFGYKKAVAVDALNMLYLKKGEYKATKWSDKLPKNDEYVEVVKQTQGVTVNLKWLEKLPSRLEQHRTEARKEEAVFKSIRNQIDKDITHCKECSCIADEVGKGRTICKTVLSCQF</sequence>
<evidence type="ECO:0000256" key="1">
    <source>
        <dbReference type="ARBA" id="ARBA00004613"/>
    </source>
</evidence>
<dbReference type="Pfam" id="PF06448">
    <property type="entry name" value="DUF1081"/>
    <property type="match status" value="1"/>
</dbReference>
<keyword evidence="3" id="KW-0964">Secreted</keyword>
<name>A0ABN8M9P5_9CNID</name>
<keyword evidence="7 9" id="KW-1015">Disulfide bond</keyword>
<dbReference type="SMART" id="SM01169">
    <property type="entry name" value="DUF1943"/>
    <property type="match status" value="1"/>
</dbReference>
<comment type="caution">
    <text evidence="13">The sequence shown here is derived from an EMBL/GenBank/DDBJ whole genome shotgun (WGS) entry which is preliminary data.</text>
</comment>
<keyword evidence="6" id="KW-0445">Lipid transport</keyword>
<evidence type="ECO:0000256" key="3">
    <source>
        <dbReference type="ARBA" id="ARBA00022525"/>
    </source>
</evidence>
<dbReference type="Gene3D" id="1.25.10.20">
    <property type="entry name" value="Vitellinogen, superhelical"/>
    <property type="match status" value="1"/>
</dbReference>
<dbReference type="InterPro" id="IPR001846">
    <property type="entry name" value="VWF_type-D"/>
</dbReference>
<comment type="subcellular location">
    <subcellularLocation>
        <location evidence="1">Secreted</location>
    </subcellularLocation>
</comment>
<dbReference type="Gene3D" id="2.20.50.20">
    <property type="entry name" value="Lipovitellin. Chain A, domain 3"/>
    <property type="match status" value="1"/>
</dbReference>
<dbReference type="InterPro" id="IPR015819">
    <property type="entry name" value="Lipid_transp_b-sht_shell"/>
</dbReference>
<dbReference type="SUPFAM" id="SSF48431">
    <property type="entry name" value="Lipovitellin-phosvitin complex, superhelical domain"/>
    <property type="match status" value="1"/>
</dbReference>
<evidence type="ECO:0000313" key="13">
    <source>
        <dbReference type="EMBL" id="CAH3024733.1"/>
    </source>
</evidence>
<evidence type="ECO:0000259" key="12">
    <source>
        <dbReference type="PROSITE" id="PS51233"/>
    </source>
</evidence>
<keyword evidence="8" id="KW-0325">Glycoprotein</keyword>
<evidence type="ECO:0000256" key="2">
    <source>
        <dbReference type="ARBA" id="ARBA00022448"/>
    </source>
</evidence>
<dbReference type="InterPro" id="IPR015816">
    <property type="entry name" value="Vitellinogen_b-sht_N"/>
</dbReference>
<feature type="chain" id="PRO_5046176790" description="Vitellogenin domain-containing protein" evidence="10">
    <location>
        <begin position="21"/>
        <end position="2974"/>
    </location>
</feature>
<evidence type="ECO:0008006" key="15">
    <source>
        <dbReference type="Google" id="ProtNLM"/>
    </source>
</evidence>